<dbReference type="Pfam" id="PF00534">
    <property type="entry name" value="Glycos_transf_1"/>
    <property type="match status" value="1"/>
</dbReference>
<accession>A0A3D6BVU4</accession>
<evidence type="ECO:0000313" key="3">
    <source>
        <dbReference type="Proteomes" id="UP000263268"/>
    </source>
</evidence>
<organism evidence="2 3">
    <name type="scientific">Xanthomarina gelatinilytica</name>
    <dbReference type="NCBI Taxonomy" id="1137281"/>
    <lineage>
        <taxon>Bacteria</taxon>
        <taxon>Pseudomonadati</taxon>
        <taxon>Bacteroidota</taxon>
        <taxon>Flavobacteriia</taxon>
        <taxon>Flavobacteriales</taxon>
        <taxon>Flavobacteriaceae</taxon>
        <taxon>Xanthomarina</taxon>
    </lineage>
</organism>
<feature type="domain" description="Glycosyl transferase family 1" evidence="1">
    <location>
        <begin position="89"/>
        <end position="239"/>
    </location>
</feature>
<feature type="non-terminal residue" evidence="2">
    <location>
        <position position="1"/>
    </location>
</feature>
<dbReference type="CDD" id="cd03801">
    <property type="entry name" value="GT4_PimA-like"/>
    <property type="match status" value="1"/>
</dbReference>
<dbReference type="PANTHER" id="PTHR45947">
    <property type="entry name" value="SULFOQUINOVOSYL TRANSFERASE SQD2"/>
    <property type="match status" value="1"/>
</dbReference>
<reference evidence="2 3" key="1">
    <citation type="journal article" date="2018" name="Nat. Biotechnol.">
        <title>A standardized bacterial taxonomy based on genome phylogeny substantially revises the tree of life.</title>
        <authorList>
            <person name="Parks D.H."/>
            <person name="Chuvochina M."/>
            <person name="Waite D.W."/>
            <person name="Rinke C."/>
            <person name="Skarshewski A."/>
            <person name="Chaumeil P.A."/>
            <person name="Hugenholtz P."/>
        </authorList>
    </citation>
    <scope>NUCLEOTIDE SEQUENCE [LARGE SCALE GENOMIC DNA]</scope>
    <source>
        <strain evidence="2">UBA10227</strain>
    </source>
</reference>
<name>A0A3D6BVU4_9FLAO</name>
<dbReference type="SUPFAM" id="SSF53756">
    <property type="entry name" value="UDP-Glycosyltransferase/glycogen phosphorylase"/>
    <property type="match status" value="1"/>
</dbReference>
<gene>
    <name evidence="2" type="ORF">DHV22_17970</name>
</gene>
<dbReference type="InterPro" id="IPR050194">
    <property type="entry name" value="Glycosyltransferase_grp1"/>
</dbReference>
<dbReference type="Proteomes" id="UP000263268">
    <property type="component" value="Unassembled WGS sequence"/>
</dbReference>
<dbReference type="PANTHER" id="PTHR45947:SF3">
    <property type="entry name" value="SULFOQUINOVOSYL TRANSFERASE SQD2"/>
    <property type="match status" value="1"/>
</dbReference>
<dbReference type="AlphaFoldDB" id="A0A3D6BVU4"/>
<evidence type="ECO:0000313" key="2">
    <source>
        <dbReference type="EMBL" id="HCY83343.1"/>
    </source>
</evidence>
<dbReference type="GO" id="GO:0016757">
    <property type="term" value="F:glycosyltransferase activity"/>
    <property type="evidence" value="ECO:0007669"/>
    <property type="project" value="InterPro"/>
</dbReference>
<protein>
    <submittedName>
        <fullName evidence="2">Capsular biosynthesis protein</fullName>
    </submittedName>
</protein>
<dbReference type="Gene3D" id="3.40.50.2000">
    <property type="entry name" value="Glycogen Phosphorylase B"/>
    <property type="match status" value="1"/>
</dbReference>
<proteinExistence type="predicted"/>
<evidence type="ECO:0000259" key="1">
    <source>
        <dbReference type="Pfam" id="PF00534"/>
    </source>
</evidence>
<dbReference type="InterPro" id="IPR001296">
    <property type="entry name" value="Glyco_trans_1"/>
</dbReference>
<sequence>RAPTGIGVYVIPYLMVFTSKPGWFKYAGNWKQEQAPLAYNFQKWLLKNQSRPVTINGSWPNQPKHCLSFENPCLTKQELDEGLKVVANKTFSKPIELCFVGRLEAGKGGDVILEALASLDDLQCSKIATLHLVGAGSRSTAYQQHVGTLGLPVTFHGYLSRSEVHDIYKRSHAILLPSASEGFPKVIAEAMNYGCVRIVSQVSAIGQYIAHGENGLLMETVTVQALNTCLNRFLNMDEAAFKTMAQPSLSFMERFSYPYYNQRIEQDIL</sequence>
<dbReference type="EMBL" id="DPRK01000291">
    <property type="protein sequence ID" value="HCY83343.1"/>
    <property type="molecule type" value="Genomic_DNA"/>
</dbReference>
<comment type="caution">
    <text evidence="2">The sequence shown here is derived from an EMBL/GenBank/DDBJ whole genome shotgun (WGS) entry which is preliminary data.</text>
</comment>